<dbReference type="PANTHER" id="PTHR22870:SF408">
    <property type="entry name" value="OS09G0560450 PROTEIN"/>
    <property type="match status" value="1"/>
</dbReference>
<protein>
    <submittedName>
        <fullName evidence="3">Regulator of chromosome condensation protein</fullName>
    </submittedName>
</protein>
<dbReference type="Gene3D" id="2.130.10.30">
    <property type="entry name" value="Regulator of chromosome condensation 1/beta-lactamase-inhibitor protein II"/>
    <property type="match status" value="2"/>
</dbReference>
<dbReference type="SMART" id="SM00256">
    <property type="entry name" value="FBOX"/>
    <property type="match status" value="1"/>
</dbReference>
<dbReference type="Gene3D" id="1.20.1280.50">
    <property type="match status" value="1"/>
</dbReference>
<evidence type="ECO:0000259" key="2">
    <source>
        <dbReference type="PROSITE" id="PS50181"/>
    </source>
</evidence>
<dbReference type="SUPFAM" id="SSF50985">
    <property type="entry name" value="RCC1/BLIP-II"/>
    <property type="match status" value="1"/>
</dbReference>
<gene>
    <name evidence="3" type="ORF">LCPAC202_00840</name>
</gene>
<dbReference type="Pfam" id="PF12937">
    <property type="entry name" value="F-box-like"/>
    <property type="match status" value="1"/>
</dbReference>
<dbReference type="Pfam" id="PF00415">
    <property type="entry name" value="RCC1"/>
    <property type="match status" value="1"/>
</dbReference>
<evidence type="ECO:0000256" key="1">
    <source>
        <dbReference type="ARBA" id="ARBA00022737"/>
    </source>
</evidence>
<dbReference type="PANTHER" id="PTHR22870">
    <property type="entry name" value="REGULATOR OF CHROMOSOME CONDENSATION"/>
    <property type="match status" value="1"/>
</dbReference>
<organism evidence="3">
    <name type="scientific">Pithovirus LCPAC202</name>
    <dbReference type="NCBI Taxonomy" id="2506592"/>
    <lineage>
        <taxon>Viruses</taxon>
        <taxon>Pithoviruses</taxon>
    </lineage>
</organism>
<evidence type="ECO:0000313" key="3">
    <source>
        <dbReference type="EMBL" id="QBK91110.1"/>
    </source>
</evidence>
<dbReference type="InterPro" id="IPR001810">
    <property type="entry name" value="F-box_dom"/>
</dbReference>
<dbReference type="InterPro" id="IPR009091">
    <property type="entry name" value="RCC1/BLIP-II"/>
</dbReference>
<dbReference type="InterPro" id="IPR036047">
    <property type="entry name" value="F-box-like_dom_sf"/>
</dbReference>
<proteinExistence type="predicted"/>
<sequence>MDQSVQVIRNNKAFAKGLTSLPNELLLSIFLLLDLQSLLAVCQINQQMRNICQDDFLWKQKFIWDFGDLPNLSKDRKWKEAYKTLALGNPNSPISVGERHYAVIDENGVLNMAGENKRGRLGFISDRRVTIIPIPVTIGPTGTKIISVSCSNLSTIAVTNRGQVYGTGYIDLELNGQHKEVKVFRRMTIPENVRKVSHSRCHYLFLLENKSVLMSGSFSTNLSGTYKPESDNIYVSRIMDIKAIDISVKSGKIGRDVLCRDETWYYSVYRYGIINTNHELYYWGTGFETEYPHLTDEQIDAEEESGEVNRLIHHVGLSINEENDEIIFHPKLISVPEQVKQISFGLDHLLILSTKGNLYVMGEDYHGQLGMGHYYEGPCNPDDTRIVTVPTKLPFPQRISYVSAGSNRSAAITEDGKLYFWGENDGVDLIWDNELQIYSGGGLDDDDILMPVQISLISRESNQLVRIYWPDSDSSSDEDIEMPINQNIHKVDYISLGRSLGLAFTRDGYLNFFGTSTVPWNNYSDRNKIHINCTELLGGSNCPRQYVPGED</sequence>
<name>A0A481Z7M4_9VIRU</name>
<feature type="domain" description="F-box" evidence="2">
    <location>
        <begin position="15"/>
        <end position="61"/>
    </location>
</feature>
<dbReference type="SUPFAM" id="SSF81383">
    <property type="entry name" value="F-box domain"/>
    <property type="match status" value="1"/>
</dbReference>
<reference evidence="3" key="1">
    <citation type="journal article" date="2019" name="MBio">
        <title>Virus Genomes from Deep Sea Sediments Expand the Ocean Megavirome and Support Independent Origins of Viral Gigantism.</title>
        <authorList>
            <person name="Backstrom D."/>
            <person name="Yutin N."/>
            <person name="Jorgensen S.L."/>
            <person name="Dharamshi J."/>
            <person name="Homa F."/>
            <person name="Zaremba-Niedwiedzka K."/>
            <person name="Spang A."/>
            <person name="Wolf Y.I."/>
            <person name="Koonin E.V."/>
            <person name="Ettema T.J."/>
        </authorList>
    </citation>
    <scope>NUCLEOTIDE SEQUENCE</scope>
</reference>
<dbReference type="PROSITE" id="PS50181">
    <property type="entry name" value="FBOX"/>
    <property type="match status" value="1"/>
</dbReference>
<dbReference type="EMBL" id="MK500511">
    <property type="protein sequence ID" value="QBK91110.1"/>
    <property type="molecule type" value="Genomic_DNA"/>
</dbReference>
<accession>A0A481Z7M4</accession>
<dbReference type="PROSITE" id="PS50012">
    <property type="entry name" value="RCC1_3"/>
    <property type="match status" value="2"/>
</dbReference>
<dbReference type="InterPro" id="IPR000408">
    <property type="entry name" value="Reg_chr_condens"/>
</dbReference>
<dbReference type="InterPro" id="IPR051210">
    <property type="entry name" value="Ub_ligase/GEF_domain"/>
</dbReference>
<keyword evidence="1" id="KW-0677">Repeat</keyword>